<dbReference type="EMBL" id="BPLR01000664">
    <property type="protein sequence ID" value="GIY96483.1"/>
    <property type="molecule type" value="Genomic_DNA"/>
</dbReference>
<proteinExistence type="predicted"/>
<accession>A0AAV4XRX7</accession>
<sequence length="96" mass="11233">MQEHPPNGSRYTNSLPRSKVEMKRSPHWSSQHAEIKVPVRSKVEMKRFHTKVPVTYRDQSTPQVMSNLFETRSTQKTLDPWVLRAPSLHKGRINII</sequence>
<dbReference type="AlphaFoldDB" id="A0AAV4XRX7"/>
<gene>
    <name evidence="2" type="ORF">CEXT_656011</name>
</gene>
<evidence type="ECO:0000313" key="2">
    <source>
        <dbReference type="EMBL" id="GIY96483.1"/>
    </source>
</evidence>
<reference evidence="2 3" key="1">
    <citation type="submission" date="2021-06" db="EMBL/GenBank/DDBJ databases">
        <title>Caerostris extrusa draft genome.</title>
        <authorList>
            <person name="Kono N."/>
            <person name="Arakawa K."/>
        </authorList>
    </citation>
    <scope>NUCLEOTIDE SEQUENCE [LARGE SCALE GENOMIC DNA]</scope>
</reference>
<organism evidence="2 3">
    <name type="scientific">Caerostris extrusa</name>
    <name type="common">Bark spider</name>
    <name type="synonym">Caerostris bankana</name>
    <dbReference type="NCBI Taxonomy" id="172846"/>
    <lineage>
        <taxon>Eukaryota</taxon>
        <taxon>Metazoa</taxon>
        <taxon>Ecdysozoa</taxon>
        <taxon>Arthropoda</taxon>
        <taxon>Chelicerata</taxon>
        <taxon>Arachnida</taxon>
        <taxon>Araneae</taxon>
        <taxon>Araneomorphae</taxon>
        <taxon>Entelegynae</taxon>
        <taxon>Araneoidea</taxon>
        <taxon>Araneidae</taxon>
        <taxon>Caerostris</taxon>
    </lineage>
</organism>
<name>A0AAV4XRX7_CAEEX</name>
<comment type="caution">
    <text evidence="2">The sequence shown here is derived from an EMBL/GenBank/DDBJ whole genome shotgun (WGS) entry which is preliminary data.</text>
</comment>
<evidence type="ECO:0000313" key="3">
    <source>
        <dbReference type="Proteomes" id="UP001054945"/>
    </source>
</evidence>
<evidence type="ECO:0000256" key="1">
    <source>
        <dbReference type="SAM" id="MobiDB-lite"/>
    </source>
</evidence>
<keyword evidence="3" id="KW-1185">Reference proteome</keyword>
<protein>
    <submittedName>
        <fullName evidence="2">Uncharacterized protein</fullName>
    </submittedName>
</protein>
<dbReference type="Proteomes" id="UP001054945">
    <property type="component" value="Unassembled WGS sequence"/>
</dbReference>
<feature type="region of interest" description="Disordered" evidence="1">
    <location>
        <begin position="1"/>
        <end position="33"/>
    </location>
</feature>